<dbReference type="InterPro" id="IPR011055">
    <property type="entry name" value="Dup_hybrid_motif"/>
</dbReference>
<organism evidence="4 5">
    <name type="scientific">Iodobacter arcticus</name>
    <dbReference type="NCBI Taxonomy" id="590593"/>
    <lineage>
        <taxon>Bacteria</taxon>
        <taxon>Pseudomonadati</taxon>
        <taxon>Pseudomonadota</taxon>
        <taxon>Betaproteobacteria</taxon>
        <taxon>Neisseriales</taxon>
        <taxon>Chitinibacteraceae</taxon>
        <taxon>Iodobacter</taxon>
    </lineage>
</organism>
<evidence type="ECO:0000313" key="4">
    <source>
        <dbReference type="EMBL" id="MFC7420247.1"/>
    </source>
</evidence>
<keyword evidence="2" id="KW-0732">Signal</keyword>
<dbReference type="CDD" id="cd12797">
    <property type="entry name" value="M23_peptidase"/>
    <property type="match status" value="1"/>
</dbReference>
<proteinExistence type="inferred from homology"/>
<dbReference type="PANTHER" id="PTHR21666">
    <property type="entry name" value="PEPTIDASE-RELATED"/>
    <property type="match status" value="1"/>
</dbReference>
<comment type="similarity">
    <text evidence="1">Belongs to the E.coli NlpD/Haemophilus LppB family.</text>
</comment>
<dbReference type="SUPFAM" id="SSF54106">
    <property type="entry name" value="LysM domain"/>
    <property type="match status" value="1"/>
</dbReference>
<feature type="signal peptide" evidence="2">
    <location>
        <begin position="1"/>
        <end position="18"/>
    </location>
</feature>
<comment type="caution">
    <text evidence="4">The sequence shown here is derived from an EMBL/GenBank/DDBJ whole genome shotgun (WGS) entry which is preliminary data.</text>
</comment>
<dbReference type="Pfam" id="PF01476">
    <property type="entry name" value="LysM"/>
    <property type="match status" value="1"/>
</dbReference>
<gene>
    <name evidence="4" type="ORF">ACFQNF_10155</name>
</gene>
<protein>
    <submittedName>
        <fullName evidence="4">Peptidoglycan DD-metalloendopeptidase family protein</fullName>
    </submittedName>
</protein>
<dbReference type="SMART" id="SM00257">
    <property type="entry name" value="LysM"/>
    <property type="match status" value="1"/>
</dbReference>
<evidence type="ECO:0000256" key="1">
    <source>
        <dbReference type="ARBA" id="ARBA00038420"/>
    </source>
</evidence>
<evidence type="ECO:0000313" key="5">
    <source>
        <dbReference type="Proteomes" id="UP001596473"/>
    </source>
</evidence>
<sequence>MNWQCLCAPLALMLGACASQPSPPAPIVDRNSQQAVTPAPRVNAPLVPAMNADPRPAAYIVKKGDTLYRIALDHGLAYRDLAAWNNVSDVNGIKIDQSLRLTAPDGGVEIRPLKTDDVQKTDIKTELKAENKNYPKVVKVPYGAQSASAVAALSEGPVVAPKLQSDNTKLPSVAASAGSVALGAVEVRGASAVKTAEKPSVNASSAPNNADEKLGDWVWPTAGKAVKGFSEENRGIDISGKIGQSVIASAKGKVVYAGAGLRGYGKMIILKHNQEFLTAYANNSKLLVKEGDEVRKGDKIAEMGNSDSDQVKLHFEMRRFGKPVDPAKYIQAEKK</sequence>
<accession>A0ABW2R253</accession>
<dbReference type="Proteomes" id="UP001596473">
    <property type="component" value="Unassembled WGS sequence"/>
</dbReference>
<dbReference type="InterPro" id="IPR018392">
    <property type="entry name" value="LysM"/>
</dbReference>
<feature type="domain" description="LysM" evidence="3">
    <location>
        <begin position="57"/>
        <end position="101"/>
    </location>
</feature>
<dbReference type="InterPro" id="IPR016047">
    <property type="entry name" value="M23ase_b-sheet_dom"/>
</dbReference>
<dbReference type="Gene3D" id="2.70.70.10">
    <property type="entry name" value="Glucose Permease (Domain IIA)"/>
    <property type="match status" value="1"/>
</dbReference>
<dbReference type="PANTHER" id="PTHR21666:SF263">
    <property type="entry name" value="MUREIN HYDROLASE ACTIVATOR NLPD"/>
    <property type="match status" value="1"/>
</dbReference>
<name>A0ABW2R253_9NEIS</name>
<dbReference type="Gene3D" id="3.10.350.10">
    <property type="entry name" value="LysM domain"/>
    <property type="match status" value="1"/>
</dbReference>
<dbReference type="Pfam" id="PF01551">
    <property type="entry name" value="Peptidase_M23"/>
    <property type="match status" value="1"/>
</dbReference>
<dbReference type="InterPro" id="IPR050570">
    <property type="entry name" value="Cell_wall_metabolism_enzyme"/>
</dbReference>
<reference evidence="5" key="1">
    <citation type="journal article" date="2019" name="Int. J. Syst. Evol. Microbiol.">
        <title>The Global Catalogue of Microorganisms (GCM) 10K type strain sequencing project: providing services to taxonomists for standard genome sequencing and annotation.</title>
        <authorList>
            <consortium name="The Broad Institute Genomics Platform"/>
            <consortium name="The Broad Institute Genome Sequencing Center for Infectious Disease"/>
            <person name="Wu L."/>
            <person name="Ma J."/>
        </authorList>
    </citation>
    <scope>NUCLEOTIDE SEQUENCE [LARGE SCALE GENOMIC DNA]</scope>
    <source>
        <strain evidence="5">CCUG 62945</strain>
    </source>
</reference>
<dbReference type="EMBL" id="JBHTBQ010000015">
    <property type="protein sequence ID" value="MFC7420247.1"/>
    <property type="molecule type" value="Genomic_DNA"/>
</dbReference>
<evidence type="ECO:0000256" key="2">
    <source>
        <dbReference type="SAM" id="SignalP"/>
    </source>
</evidence>
<dbReference type="RefSeq" id="WP_380187880.1">
    <property type="nucleotide sequence ID" value="NZ_JBHTBQ010000015.1"/>
</dbReference>
<dbReference type="CDD" id="cd00118">
    <property type="entry name" value="LysM"/>
    <property type="match status" value="1"/>
</dbReference>
<keyword evidence="5" id="KW-1185">Reference proteome</keyword>
<dbReference type="PROSITE" id="PS51782">
    <property type="entry name" value="LYSM"/>
    <property type="match status" value="1"/>
</dbReference>
<dbReference type="SUPFAM" id="SSF51261">
    <property type="entry name" value="Duplicated hybrid motif"/>
    <property type="match status" value="1"/>
</dbReference>
<evidence type="ECO:0000259" key="3">
    <source>
        <dbReference type="PROSITE" id="PS51782"/>
    </source>
</evidence>
<dbReference type="InterPro" id="IPR036779">
    <property type="entry name" value="LysM_dom_sf"/>
</dbReference>
<feature type="chain" id="PRO_5046046807" evidence="2">
    <location>
        <begin position="19"/>
        <end position="335"/>
    </location>
</feature>